<keyword evidence="1" id="KW-0812">Transmembrane</keyword>
<accession>A0A1M6AQB9</accession>
<dbReference type="Pfam" id="PF12841">
    <property type="entry name" value="YvrJ"/>
    <property type="match status" value="1"/>
</dbReference>
<reference evidence="2 3" key="1">
    <citation type="submission" date="2016-11" db="EMBL/GenBank/DDBJ databases">
        <authorList>
            <person name="Jaros S."/>
            <person name="Januszkiewicz K."/>
            <person name="Wedrychowicz H."/>
        </authorList>
    </citation>
    <scope>NUCLEOTIDE SEQUENCE [LARGE SCALE GENOMIC DNA]</scope>
    <source>
        <strain evidence="2 3">DSM 19022</strain>
    </source>
</reference>
<evidence type="ECO:0000313" key="2">
    <source>
        <dbReference type="EMBL" id="SHI38403.1"/>
    </source>
</evidence>
<dbReference type="OrthoDB" id="2662123at2"/>
<dbReference type="STRING" id="1122184.SAMN02745176_00045"/>
<evidence type="ECO:0000256" key="1">
    <source>
        <dbReference type="SAM" id="Phobius"/>
    </source>
</evidence>
<name>A0A1M6AQB9_9FIRM</name>
<organism evidence="2 3">
    <name type="scientific">Lutispora thermophila DSM 19022</name>
    <dbReference type="NCBI Taxonomy" id="1122184"/>
    <lineage>
        <taxon>Bacteria</taxon>
        <taxon>Bacillati</taxon>
        <taxon>Bacillota</taxon>
        <taxon>Clostridia</taxon>
        <taxon>Lutisporales</taxon>
        <taxon>Lutisporaceae</taxon>
        <taxon>Lutispora</taxon>
    </lineage>
</organism>
<feature type="transmembrane region" description="Helical" evidence="1">
    <location>
        <begin position="6"/>
        <end position="23"/>
    </location>
</feature>
<dbReference type="InterPro" id="IPR024419">
    <property type="entry name" value="YvrJ"/>
</dbReference>
<dbReference type="EMBL" id="FQZS01000003">
    <property type="protein sequence ID" value="SHI38403.1"/>
    <property type="molecule type" value="Genomic_DNA"/>
</dbReference>
<proteinExistence type="predicted"/>
<sequence>MEEIFNGVANIGFPIAVSIYLLMRIESKMENLTNSINELSRVISSRLD</sequence>
<keyword evidence="1" id="KW-0472">Membrane</keyword>
<keyword evidence="3" id="KW-1185">Reference proteome</keyword>
<gene>
    <name evidence="2" type="ORF">SAMN02745176_00045</name>
</gene>
<keyword evidence="1" id="KW-1133">Transmembrane helix</keyword>
<evidence type="ECO:0000313" key="3">
    <source>
        <dbReference type="Proteomes" id="UP000184442"/>
    </source>
</evidence>
<dbReference type="RefSeq" id="WP_073023308.1">
    <property type="nucleotide sequence ID" value="NZ_FQZS01000003.1"/>
</dbReference>
<protein>
    <submittedName>
        <fullName evidence="2">YvrJ protein family protein</fullName>
    </submittedName>
</protein>
<dbReference type="AlphaFoldDB" id="A0A1M6AQB9"/>
<dbReference type="Proteomes" id="UP000184442">
    <property type="component" value="Unassembled WGS sequence"/>
</dbReference>